<dbReference type="Gene3D" id="2.10.109.10">
    <property type="entry name" value="Umud Fragment, subunit A"/>
    <property type="match status" value="1"/>
</dbReference>
<dbReference type="InterPro" id="IPR015927">
    <property type="entry name" value="Peptidase_S24_S26A/B/C"/>
</dbReference>
<evidence type="ECO:0000256" key="3">
    <source>
        <dbReference type="RuleBase" id="RU362042"/>
    </source>
</evidence>
<feature type="domain" description="Peptidase S26" evidence="5">
    <location>
        <begin position="123"/>
        <end position="160"/>
    </location>
</feature>
<protein>
    <recommendedName>
        <fullName evidence="3">Signal peptidase I</fullName>
        <ecNumber evidence="3">3.4.21.89</ecNumber>
    </recommendedName>
</protein>
<dbReference type="EC" id="3.4.21.89" evidence="3"/>
<evidence type="ECO:0000256" key="1">
    <source>
        <dbReference type="ARBA" id="ARBA00004401"/>
    </source>
</evidence>
<comment type="catalytic activity">
    <reaction evidence="3">
        <text>Cleavage of hydrophobic, N-terminal signal or leader sequences from secreted and periplasmic proteins.</text>
        <dbReference type="EC" id="3.4.21.89"/>
    </reaction>
</comment>
<dbReference type="CDD" id="cd06530">
    <property type="entry name" value="S26_SPase_I"/>
    <property type="match status" value="1"/>
</dbReference>
<dbReference type="Pfam" id="PF00717">
    <property type="entry name" value="Peptidase_S24"/>
    <property type="match status" value="1"/>
</dbReference>
<dbReference type="GO" id="GO:0006465">
    <property type="term" value="P:signal peptide processing"/>
    <property type="evidence" value="ECO:0007669"/>
    <property type="project" value="InterPro"/>
</dbReference>
<dbReference type="GeneID" id="95389490"/>
<sequence>MKTGRLLLAASAVLALAAPLWWIRGRYLVATVNGPSMEPSLRSGDRVLVRRTRQVRSGQIIVVKIADPAPLVGLPPGLEPGDAAELPEKPDHPGWRLLVKRAAAVAGEPVPRHLVPALRDVPETVVPPGALVVLGDNPGSSWDSREFGFVRGDELVGVMVRRLP</sequence>
<dbReference type="InterPro" id="IPR019533">
    <property type="entry name" value="Peptidase_S26"/>
</dbReference>
<dbReference type="SUPFAM" id="SSF51306">
    <property type="entry name" value="LexA/Signal peptidase"/>
    <property type="match status" value="1"/>
</dbReference>
<feature type="domain" description="Peptidase S24/S26A/S26B/S26C" evidence="4">
    <location>
        <begin position="24"/>
        <end position="67"/>
    </location>
</feature>
<evidence type="ECO:0000256" key="2">
    <source>
        <dbReference type="ARBA" id="ARBA00009370"/>
    </source>
</evidence>
<dbReference type="InterPro" id="IPR036286">
    <property type="entry name" value="LexA/Signal_pep-like_sf"/>
</dbReference>
<keyword evidence="3" id="KW-0645">Protease</keyword>
<reference evidence="6 7" key="1">
    <citation type="submission" date="2020-08" db="EMBL/GenBank/DDBJ databases">
        <title>Sequencing the genomes of 1000 actinobacteria strains.</title>
        <authorList>
            <person name="Klenk H.-P."/>
        </authorList>
    </citation>
    <scope>NUCLEOTIDE SEQUENCE [LARGE SCALE GENOMIC DNA]</scope>
    <source>
        <strain evidence="6 7">DSM 44320</strain>
    </source>
</reference>
<dbReference type="PANTHER" id="PTHR43390">
    <property type="entry name" value="SIGNAL PEPTIDASE I"/>
    <property type="match status" value="1"/>
</dbReference>
<keyword evidence="3 6" id="KW-0378">Hydrolase</keyword>
<organism evidence="6 7">
    <name type="scientific">Nonomuraea dietziae</name>
    <dbReference type="NCBI Taxonomy" id="65515"/>
    <lineage>
        <taxon>Bacteria</taxon>
        <taxon>Bacillati</taxon>
        <taxon>Actinomycetota</taxon>
        <taxon>Actinomycetes</taxon>
        <taxon>Streptosporangiales</taxon>
        <taxon>Streptosporangiaceae</taxon>
        <taxon>Nonomuraea</taxon>
    </lineage>
</organism>
<dbReference type="Pfam" id="PF10502">
    <property type="entry name" value="Peptidase_S26"/>
    <property type="match status" value="1"/>
</dbReference>
<evidence type="ECO:0000313" key="7">
    <source>
        <dbReference type="Proteomes" id="UP000579945"/>
    </source>
</evidence>
<dbReference type="InterPro" id="IPR000223">
    <property type="entry name" value="Pept_S26A_signal_pept_1"/>
</dbReference>
<keyword evidence="7" id="KW-1185">Reference proteome</keyword>
<accession>A0A7W5V4F3</accession>
<dbReference type="PRINTS" id="PR00727">
    <property type="entry name" value="LEADERPTASE"/>
</dbReference>
<dbReference type="AlphaFoldDB" id="A0A7W5V4F3"/>
<dbReference type="EMBL" id="JACIBV010000001">
    <property type="protein sequence ID" value="MBB3727175.1"/>
    <property type="molecule type" value="Genomic_DNA"/>
</dbReference>
<proteinExistence type="inferred from homology"/>
<comment type="similarity">
    <text evidence="2 3">Belongs to the peptidase S26 family.</text>
</comment>
<comment type="subcellular location">
    <subcellularLocation>
        <location evidence="1">Cell membrane</location>
        <topology evidence="1">Single-pass type II membrane protein</topology>
    </subcellularLocation>
    <subcellularLocation>
        <location evidence="3">Membrane</location>
        <topology evidence="3">Single-pass type II membrane protein</topology>
    </subcellularLocation>
</comment>
<evidence type="ECO:0000259" key="5">
    <source>
        <dbReference type="Pfam" id="PF10502"/>
    </source>
</evidence>
<evidence type="ECO:0000313" key="6">
    <source>
        <dbReference type="EMBL" id="MBB3727175.1"/>
    </source>
</evidence>
<dbReference type="GO" id="GO:0009003">
    <property type="term" value="F:signal peptidase activity"/>
    <property type="evidence" value="ECO:0007669"/>
    <property type="project" value="UniProtKB-EC"/>
</dbReference>
<dbReference type="GO" id="GO:0005886">
    <property type="term" value="C:plasma membrane"/>
    <property type="evidence" value="ECO:0007669"/>
    <property type="project" value="UniProtKB-SubCell"/>
</dbReference>
<dbReference type="Proteomes" id="UP000579945">
    <property type="component" value="Unassembled WGS sequence"/>
</dbReference>
<dbReference type="NCBIfam" id="TIGR02227">
    <property type="entry name" value="sigpep_I_bact"/>
    <property type="match status" value="1"/>
</dbReference>
<dbReference type="RefSeq" id="WP_221241103.1">
    <property type="nucleotide sequence ID" value="NZ_JACIBV010000001.1"/>
</dbReference>
<dbReference type="PANTHER" id="PTHR43390:SF1">
    <property type="entry name" value="CHLOROPLAST PROCESSING PEPTIDASE"/>
    <property type="match status" value="1"/>
</dbReference>
<name>A0A7W5V4F3_9ACTN</name>
<evidence type="ECO:0000259" key="4">
    <source>
        <dbReference type="Pfam" id="PF00717"/>
    </source>
</evidence>
<comment type="caution">
    <text evidence="6">The sequence shown here is derived from an EMBL/GenBank/DDBJ whole genome shotgun (WGS) entry which is preliminary data.</text>
</comment>
<gene>
    <name evidence="6" type="ORF">FHR33_003035</name>
</gene>
<dbReference type="GO" id="GO:0004252">
    <property type="term" value="F:serine-type endopeptidase activity"/>
    <property type="evidence" value="ECO:0007669"/>
    <property type="project" value="InterPro"/>
</dbReference>